<proteinExistence type="inferred from homology"/>
<keyword evidence="4" id="KW-1000">Mitochondrion outer membrane</keyword>
<feature type="region of interest" description="Disordered" evidence="8">
    <location>
        <begin position="65"/>
        <end position="106"/>
    </location>
</feature>
<accession>A0A6A4WP41</accession>
<organism evidence="9 10">
    <name type="scientific">Amphibalanus amphitrite</name>
    <name type="common">Striped barnacle</name>
    <name type="synonym">Balanus amphitrite</name>
    <dbReference type="NCBI Taxonomy" id="1232801"/>
    <lineage>
        <taxon>Eukaryota</taxon>
        <taxon>Metazoa</taxon>
        <taxon>Ecdysozoa</taxon>
        <taxon>Arthropoda</taxon>
        <taxon>Crustacea</taxon>
        <taxon>Multicrustacea</taxon>
        <taxon>Cirripedia</taxon>
        <taxon>Thoracica</taxon>
        <taxon>Thoracicalcarea</taxon>
        <taxon>Balanomorpha</taxon>
        <taxon>Balanoidea</taxon>
        <taxon>Balanidae</taxon>
        <taxon>Amphibalaninae</taxon>
        <taxon>Amphibalanus</taxon>
    </lineage>
</organism>
<keyword evidence="7" id="KW-0472">Membrane</keyword>
<reference evidence="9 10" key="1">
    <citation type="submission" date="2019-07" db="EMBL/GenBank/DDBJ databases">
        <title>Draft genome assembly of a fouling barnacle, Amphibalanus amphitrite (Darwin, 1854): The first reference genome for Thecostraca.</title>
        <authorList>
            <person name="Kim W."/>
        </authorList>
    </citation>
    <scope>NUCLEOTIDE SEQUENCE [LARGE SCALE GENOMIC DNA]</scope>
    <source>
        <strain evidence="9">SNU_AA5</strain>
        <tissue evidence="9">Soma without cirri and trophi</tissue>
    </source>
</reference>
<feature type="compositionally biased region" description="Polar residues" evidence="8">
    <location>
        <begin position="70"/>
        <end position="82"/>
    </location>
</feature>
<feature type="region of interest" description="Disordered" evidence="8">
    <location>
        <begin position="484"/>
        <end position="503"/>
    </location>
</feature>
<name>A0A6A4WP41_AMPAM</name>
<evidence type="ECO:0000256" key="4">
    <source>
        <dbReference type="ARBA" id="ARBA00022787"/>
    </source>
</evidence>
<evidence type="ECO:0000313" key="9">
    <source>
        <dbReference type="EMBL" id="KAF0303908.1"/>
    </source>
</evidence>
<keyword evidence="10" id="KW-1185">Reference proteome</keyword>
<dbReference type="Proteomes" id="UP000440578">
    <property type="component" value="Unassembled WGS sequence"/>
</dbReference>
<evidence type="ECO:0000256" key="2">
    <source>
        <dbReference type="ARBA" id="ARBA00008969"/>
    </source>
</evidence>
<gene>
    <name evidence="9" type="primary">Miga</name>
    <name evidence="9" type="ORF">FJT64_024162</name>
</gene>
<evidence type="ECO:0000256" key="3">
    <source>
        <dbReference type="ARBA" id="ARBA00022692"/>
    </source>
</evidence>
<sequence length="503" mass="55226">MSVASPIQVCLSSWGSALVLSRSQKFALLAGGSGALLLALAGRLLRRRRVPAGGLPGGSLRLVRAPAKSTRPTVADSDSCSPGDSLRRRRRPSAATSAGSLRAGLADGGPLAPQQLGMMGMEALETAAAYWEDALAAYRSDGGQAVPSRQEAEFCAQLQRLLDSAGRLQAECEHMFLFYESALYRSSSATPVPNSAADLGGVARRALSDCSLDSFHSAEGEPADMDELAGAAGEWPLYQSALELYETDGIPFRTLRTARVGCNSDVEFVARLHCLRLGYQRLLLRPDARHWMVCAGRQLLEDLMLRAGRHPKDIIAAYDAMVTYLAQPNVWPTVKLELQARNVKCFTFYDIVLDYIILDAFDDLESPPATVLAVMQNRWLTSSFKESALNTAIWSVMKAKRQSLTFANGFKSHFYTLAEHLIPVLAWGLLGPDQRFGAVCQRMKEEMEAYVREIFDASRVRYTTVDELTEDLLHVTRQRLQRVNEQLRPEGRAQSVPAAGGQR</sequence>
<dbReference type="OrthoDB" id="8880065at2759"/>
<keyword evidence="6" id="KW-0496">Mitochondrion</keyword>
<evidence type="ECO:0000256" key="5">
    <source>
        <dbReference type="ARBA" id="ARBA00022989"/>
    </source>
</evidence>
<protein>
    <submittedName>
        <fullName evidence="9">Mitoguardin</fullName>
    </submittedName>
</protein>
<comment type="similarity">
    <text evidence="2">Belongs to the mitoguardin family.</text>
</comment>
<comment type="subcellular location">
    <subcellularLocation>
        <location evidence="1">Mitochondrion outer membrane</location>
    </subcellularLocation>
</comment>
<dbReference type="PANTHER" id="PTHR21508:SF5">
    <property type="entry name" value="MITOGUARDIN"/>
    <property type="match status" value="1"/>
</dbReference>
<dbReference type="Pfam" id="PF10265">
    <property type="entry name" value="Miga"/>
    <property type="match status" value="1"/>
</dbReference>
<keyword evidence="5" id="KW-1133">Transmembrane helix</keyword>
<keyword evidence="3" id="KW-0812">Transmembrane</keyword>
<dbReference type="EMBL" id="VIIS01000906">
    <property type="protein sequence ID" value="KAF0303908.1"/>
    <property type="molecule type" value="Genomic_DNA"/>
</dbReference>
<dbReference type="GO" id="GO:0008053">
    <property type="term" value="P:mitochondrial fusion"/>
    <property type="evidence" value="ECO:0007669"/>
    <property type="project" value="InterPro"/>
</dbReference>
<evidence type="ECO:0000256" key="8">
    <source>
        <dbReference type="SAM" id="MobiDB-lite"/>
    </source>
</evidence>
<evidence type="ECO:0000256" key="6">
    <source>
        <dbReference type="ARBA" id="ARBA00023128"/>
    </source>
</evidence>
<evidence type="ECO:0000313" key="10">
    <source>
        <dbReference type="Proteomes" id="UP000440578"/>
    </source>
</evidence>
<comment type="caution">
    <text evidence="9">The sequence shown here is derived from an EMBL/GenBank/DDBJ whole genome shotgun (WGS) entry which is preliminary data.</text>
</comment>
<dbReference type="GO" id="GO:0005741">
    <property type="term" value="C:mitochondrial outer membrane"/>
    <property type="evidence" value="ECO:0007669"/>
    <property type="project" value="UniProtKB-SubCell"/>
</dbReference>
<dbReference type="InterPro" id="IPR019392">
    <property type="entry name" value="Miga"/>
</dbReference>
<evidence type="ECO:0000256" key="1">
    <source>
        <dbReference type="ARBA" id="ARBA00004294"/>
    </source>
</evidence>
<evidence type="ECO:0000256" key="7">
    <source>
        <dbReference type="ARBA" id="ARBA00023136"/>
    </source>
</evidence>
<dbReference type="PANTHER" id="PTHR21508">
    <property type="entry name" value="MITOGUARDIN"/>
    <property type="match status" value="1"/>
</dbReference>
<dbReference type="AlphaFoldDB" id="A0A6A4WP41"/>